<feature type="region of interest" description="Disordered" evidence="1">
    <location>
        <begin position="1"/>
        <end position="20"/>
    </location>
</feature>
<sequence>MSTTPPSTLPELPGGLFNAPPDSVLVEDADEEIMELYMNLEATTGRADSGGLGYLDATAAELELSFELAPPAVQADTVKQARGKRAKPAKAITVDLTVVQDPSALRARVGDTGSVLWRSSLYLARHLLTQHHFPPASPLLDATRLASARVLELGAGTGVLAALMAPLCGDYVATDRAENLRLVQRNVSANAPKAGSSSSSSSKAATVAPLDWAEVAAEAGRKAKSGARYVPPESDTDLVIAVDCIYNESLVAPLVDTLAALCARGALAWVVVELRSSDVHPAGFTVVRLGESAMGAWEGERGRWVGWVGWCPPVDERE</sequence>
<dbReference type="GO" id="GO:0005829">
    <property type="term" value="C:cytosol"/>
    <property type="evidence" value="ECO:0007669"/>
    <property type="project" value="TreeGrafter"/>
</dbReference>
<dbReference type="SUPFAM" id="SSF53335">
    <property type="entry name" value="S-adenosyl-L-methionine-dependent methyltransferases"/>
    <property type="match status" value="1"/>
</dbReference>
<dbReference type="RefSeq" id="XP_028473569.1">
    <property type="nucleotide sequence ID" value="XM_028617891.1"/>
</dbReference>
<dbReference type="GO" id="GO:0032991">
    <property type="term" value="C:protein-containing complex"/>
    <property type="evidence" value="ECO:0007669"/>
    <property type="project" value="TreeGrafter"/>
</dbReference>
<dbReference type="STRING" id="105984.A0A427XHV9"/>
<dbReference type="EMBL" id="RSCE01000012">
    <property type="protein sequence ID" value="RSH78422.1"/>
    <property type="molecule type" value="Genomic_DNA"/>
</dbReference>
<dbReference type="AlphaFoldDB" id="A0A427XHV9"/>
<dbReference type="Proteomes" id="UP000279236">
    <property type="component" value="Unassembled WGS sequence"/>
</dbReference>
<comment type="caution">
    <text evidence="2">The sequence shown here is derived from an EMBL/GenBank/DDBJ whole genome shotgun (WGS) entry which is preliminary data.</text>
</comment>
<evidence type="ECO:0000313" key="2">
    <source>
        <dbReference type="EMBL" id="RSH78422.1"/>
    </source>
</evidence>
<dbReference type="InterPro" id="IPR029063">
    <property type="entry name" value="SAM-dependent_MTases_sf"/>
</dbReference>
<proteinExistence type="predicted"/>
<organism evidence="2 3">
    <name type="scientific">Apiotrichum porosum</name>
    <dbReference type="NCBI Taxonomy" id="105984"/>
    <lineage>
        <taxon>Eukaryota</taxon>
        <taxon>Fungi</taxon>
        <taxon>Dikarya</taxon>
        <taxon>Basidiomycota</taxon>
        <taxon>Agaricomycotina</taxon>
        <taxon>Tremellomycetes</taxon>
        <taxon>Trichosporonales</taxon>
        <taxon>Trichosporonaceae</taxon>
        <taxon>Apiotrichum</taxon>
    </lineage>
</organism>
<evidence type="ECO:0000313" key="3">
    <source>
        <dbReference type="Proteomes" id="UP000279236"/>
    </source>
</evidence>
<accession>A0A427XHV9</accession>
<dbReference type="PANTHER" id="PTHR14614:SF109">
    <property type="entry name" value="RIBOSOMAL LYSINE N-METHYLTRANSFERASE 5"/>
    <property type="match status" value="1"/>
</dbReference>
<gene>
    <name evidence="2" type="ORF">EHS24_002147</name>
</gene>
<dbReference type="InterPro" id="IPR019410">
    <property type="entry name" value="Methyltransf_16"/>
</dbReference>
<feature type="compositionally biased region" description="Low complexity" evidence="1">
    <location>
        <begin position="1"/>
        <end position="16"/>
    </location>
</feature>
<evidence type="ECO:0000256" key="1">
    <source>
        <dbReference type="SAM" id="MobiDB-lite"/>
    </source>
</evidence>
<dbReference type="GeneID" id="39586690"/>
<dbReference type="OrthoDB" id="2529286at2759"/>
<protein>
    <submittedName>
        <fullName evidence="2">Uncharacterized protein</fullName>
    </submittedName>
</protein>
<keyword evidence="3" id="KW-1185">Reference proteome</keyword>
<name>A0A427XHV9_9TREE</name>
<dbReference type="PANTHER" id="PTHR14614">
    <property type="entry name" value="HEPATOCELLULAR CARCINOMA-ASSOCIATED ANTIGEN"/>
    <property type="match status" value="1"/>
</dbReference>
<reference evidence="2 3" key="1">
    <citation type="submission" date="2018-11" db="EMBL/GenBank/DDBJ databases">
        <title>Genome sequence of Apiotrichum porosum DSM 27194.</title>
        <authorList>
            <person name="Aliyu H."/>
            <person name="Gorte O."/>
            <person name="Ochsenreither K."/>
        </authorList>
    </citation>
    <scope>NUCLEOTIDE SEQUENCE [LARGE SCALE GENOMIC DNA]</scope>
    <source>
        <strain evidence="2 3">DSM 27194</strain>
    </source>
</reference>
<dbReference type="GO" id="GO:0008757">
    <property type="term" value="F:S-adenosylmethionine-dependent methyltransferase activity"/>
    <property type="evidence" value="ECO:0007669"/>
    <property type="project" value="UniProtKB-ARBA"/>
</dbReference>
<dbReference type="Pfam" id="PF10294">
    <property type="entry name" value="Methyltransf_16"/>
    <property type="match status" value="1"/>
</dbReference>
<dbReference type="Gene3D" id="3.40.50.150">
    <property type="entry name" value="Vaccinia Virus protein VP39"/>
    <property type="match status" value="1"/>
</dbReference>